<proteinExistence type="predicted"/>
<dbReference type="EMBL" id="CP031778">
    <property type="protein sequence ID" value="QDZ76967.1"/>
    <property type="molecule type" value="Genomic_DNA"/>
</dbReference>
<accession>A0A9X7M1U0</accession>
<keyword evidence="1" id="KW-0812">Transmembrane</keyword>
<reference evidence="2 3" key="1">
    <citation type="journal article" date="2019" name="Ecotoxicol. Environ. Saf.">
        <title>Microbial characterization of heavy metal resistant bacterial strains isolated from an electroplating wastewater treatment plant.</title>
        <authorList>
            <person name="Cai X."/>
            <person name="Zheng X."/>
            <person name="Zhang D."/>
            <person name="Iqbal W."/>
            <person name="Liu C."/>
            <person name="Yang B."/>
            <person name="Zhao X."/>
            <person name="Lu X."/>
            <person name="Mao Y."/>
        </authorList>
    </citation>
    <scope>NUCLEOTIDE SEQUENCE [LARGE SCALE GENOMIC DNA]</scope>
    <source>
        <strain evidence="2 3">Co1-1</strain>
    </source>
</reference>
<dbReference type="AlphaFoldDB" id="A0A9X7M1U0"/>
<name>A0A9X7M1U0_BACCE</name>
<feature type="transmembrane region" description="Helical" evidence="1">
    <location>
        <begin position="7"/>
        <end position="25"/>
    </location>
</feature>
<keyword evidence="1" id="KW-0472">Membrane</keyword>
<evidence type="ECO:0000256" key="1">
    <source>
        <dbReference type="SAM" id="Phobius"/>
    </source>
</evidence>
<evidence type="ECO:0000313" key="2">
    <source>
        <dbReference type="EMBL" id="QDZ76967.1"/>
    </source>
</evidence>
<gene>
    <name evidence="2" type="ORF">D0437_29690</name>
</gene>
<protein>
    <submittedName>
        <fullName evidence="2">Uncharacterized protein</fullName>
    </submittedName>
</protein>
<sequence length="87" mass="10081">MKTKNRIFMISLIVMGISIGSYFSLSENSDSLQTVNDYTVTTSKINNVQTFGEKIILEKNIFREKMKNKFRFKAVHNPKNIELKCNT</sequence>
<keyword evidence="1" id="KW-1133">Transmembrane helix</keyword>
<organism evidence="2 3">
    <name type="scientific">Bacillus cereus</name>
    <dbReference type="NCBI Taxonomy" id="1396"/>
    <lineage>
        <taxon>Bacteria</taxon>
        <taxon>Bacillati</taxon>
        <taxon>Bacillota</taxon>
        <taxon>Bacilli</taxon>
        <taxon>Bacillales</taxon>
        <taxon>Bacillaceae</taxon>
        <taxon>Bacillus</taxon>
        <taxon>Bacillus cereus group</taxon>
    </lineage>
</organism>
<dbReference type="Proteomes" id="UP000321735">
    <property type="component" value="Chromosome"/>
</dbReference>
<evidence type="ECO:0000313" key="3">
    <source>
        <dbReference type="Proteomes" id="UP000321735"/>
    </source>
</evidence>
<dbReference type="RefSeq" id="WP_208742857.1">
    <property type="nucleotide sequence ID" value="NZ_CP031778.1"/>
</dbReference>